<comment type="caution">
    <text evidence="5">The sequence shown here is derived from an EMBL/GenBank/DDBJ whole genome shotgun (WGS) entry which is preliminary data.</text>
</comment>
<dbReference type="Gene3D" id="3.90.226.10">
    <property type="entry name" value="2-enoyl-CoA Hydratase, Chain A, domain 1"/>
    <property type="match status" value="1"/>
</dbReference>
<dbReference type="GO" id="GO:0005829">
    <property type="term" value="C:cytosol"/>
    <property type="evidence" value="ECO:0007669"/>
    <property type="project" value="TreeGrafter"/>
</dbReference>
<protein>
    <recommendedName>
        <fullName evidence="2">3-hydroxyisobutyryl-CoA hydrolase</fullName>
        <ecNumber evidence="2">3.1.2.4</ecNumber>
    </recommendedName>
</protein>
<dbReference type="RefSeq" id="WP_145340137.1">
    <property type="nucleotide sequence ID" value="NZ_SMLY01000053.1"/>
</dbReference>
<dbReference type="CDD" id="cd06558">
    <property type="entry name" value="crotonase-like"/>
    <property type="match status" value="1"/>
</dbReference>
<evidence type="ECO:0000313" key="5">
    <source>
        <dbReference type="EMBL" id="TWI92600.1"/>
    </source>
</evidence>
<keyword evidence="6" id="KW-1185">Reference proteome</keyword>
<dbReference type="Pfam" id="PF16113">
    <property type="entry name" value="ECH_2"/>
    <property type="match status" value="1"/>
</dbReference>
<evidence type="ECO:0000256" key="2">
    <source>
        <dbReference type="ARBA" id="ARBA00011915"/>
    </source>
</evidence>
<dbReference type="SUPFAM" id="SSF52096">
    <property type="entry name" value="ClpP/crotonase"/>
    <property type="match status" value="1"/>
</dbReference>
<gene>
    <name evidence="5" type="ORF">JM93_00142</name>
</gene>
<accession>A0A562TIX3</accession>
<feature type="domain" description="Enoyl-CoA hydratase/isomerase" evidence="4">
    <location>
        <begin position="14"/>
        <end position="334"/>
    </location>
</feature>
<evidence type="ECO:0000256" key="3">
    <source>
        <dbReference type="ARBA" id="ARBA00022801"/>
    </source>
</evidence>
<dbReference type="InterPro" id="IPR045004">
    <property type="entry name" value="ECH_dom"/>
</dbReference>
<evidence type="ECO:0000256" key="1">
    <source>
        <dbReference type="ARBA" id="ARBA00001709"/>
    </source>
</evidence>
<dbReference type="PANTHER" id="PTHR43176:SF3">
    <property type="entry name" value="3-HYDROXYISOBUTYRYL-COA HYDROLASE, MITOCHONDRIAL"/>
    <property type="match status" value="1"/>
</dbReference>
<dbReference type="PANTHER" id="PTHR43176">
    <property type="entry name" value="3-HYDROXYISOBUTYRYL-COA HYDROLASE-RELATED"/>
    <property type="match status" value="1"/>
</dbReference>
<dbReference type="AlphaFoldDB" id="A0A562TIX3"/>
<dbReference type="Proteomes" id="UP000320593">
    <property type="component" value="Unassembled WGS sequence"/>
</dbReference>
<evidence type="ECO:0000259" key="4">
    <source>
        <dbReference type="Pfam" id="PF16113"/>
    </source>
</evidence>
<dbReference type="EMBL" id="VLLF01000001">
    <property type="protein sequence ID" value="TWI92600.1"/>
    <property type="molecule type" value="Genomic_DNA"/>
</dbReference>
<comment type="catalytic activity">
    <reaction evidence="1">
        <text>3-hydroxy-2-methylpropanoyl-CoA + H2O = 3-hydroxy-2-methylpropanoate + CoA + H(+)</text>
        <dbReference type="Rhea" id="RHEA:20888"/>
        <dbReference type="ChEBI" id="CHEBI:11805"/>
        <dbReference type="ChEBI" id="CHEBI:15377"/>
        <dbReference type="ChEBI" id="CHEBI:15378"/>
        <dbReference type="ChEBI" id="CHEBI:57287"/>
        <dbReference type="ChEBI" id="CHEBI:57340"/>
        <dbReference type="EC" id="3.1.2.4"/>
    </reaction>
</comment>
<organism evidence="5 6">
    <name type="scientific">Roseibium hamelinense</name>
    <dbReference type="NCBI Taxonomy" id="150831"/>
    <lineage>
        <taxon>Bacteria</taxon>
        <taxon>Pseudomonadati</taxon>
        <taxon>Pseudomonadota</taxon>
        <taxon>Alphaproteobacteria</taxon>
        <taxon>Hyphomicrobiales</taxon>
        <taxon>Stappiaceae</taxon>
        <taxon>Roseibium</taxon>
    </lineage>
</organism>
<proteinExistence type="predicted"/>
<dbReference type="NCBIfam" id="NF004127">
    <property type="entry name" value="PRK05617.1"/>
    <property type="match status" value="1"/>
</dbReference>
<evidence type="ECO:0000313" key="6">
    <source>
        <dbReference type="Proteomes" id="UP000320593"/>
    </source>
</evidence>
<keyword evidence="3" id="KW-0378">Hydrolase</keyword>
<name>A0A562TIX3_9HYPH</name>
<dbReference type="GO" id="GO:0003860">
    <property type="term" value="F:3-hydroxyisobutyryl-CoA hydrolase activity"/>
    <property type="evidence" value="ECO:0007669"/>
    <property type="project" value="UniProtKB-EC"/>
</dbReference>
<dbReference type="GO" id="GO:0006574">
    <property type="term" value="P:L-valine catabolic process"/>
    <property type="evidence" value="ECO:0007669"/>
    <property type="project" value="TreeGrafter"/>
</dbReference>
<sequence>MSDEILFEIRGHAGFVTLNRPKALNALNHDMVKDLSAKLDAWAQDSNVHRVVITGAGEKAFCAGGDIRSIYDARRAGETDHLTDFFRDEYLLNAKIKSYPKPYIAVIDGIVMGGGVGVSVHGTYRVGTEFTTFAMPETGIGFFPDVGGTYFLPRMPQRTGVYCALTAGRLKQPDAFATGILTHTVKRSGLSDLLADLEKEDVTEALIGAHHQDPGESGLMSRADLIEDAFGGASVDSILACLAADESEWASKTADAIRAKSPTSVHIAFEQMQRGADLSFKECMTLEYRIVSKILQGHDFFEGVRAVLVDKDHDPKWSPAGLNEVDSAELSAYFEEPEGGDLPL</sequence>
<dbReference type="InterPro" id="IPR029045">
    <property type="entry name" value="ClpP/crotonase-like_dom_sf"/>
</dbReference>
<dbReference type="EC" id="3.1.2.4" evidence="2"/>
<dbReference type="OrthoDB" id="9790967at2"/>
<reference evidence="5 6" key="1">
    <citation type="submission" date="2019-07" db="EMBL/GenBank/DDBJ databases">
        <title>Genomic Encyclopedia of Archaeal and Bacterial Type Strains, Phase II (KMG-II): from individual species to whole genera.</title>
        <authorList>
            <person name="Goeker M."/>
        </authorList>
    </citation>
    <scope>NUCLEOTIDE SEQUENCE [LARGE SCALE GENOMIC DNA]</scope>
    <source>
        <strain evidence="5 6">ATCC BAA-252</strain>
    </source>
</reference>
<dbReference type="FunFam" id="3.90.226.10:FF:000026">
    <property type="entry name" value="3-hydroxyisobutyryl-CoA hydrolase, mitochondrial"/>
    <property type="match status" value="1"/>
</dbReference>
<dbReference type="InterPro" id="IPR032259">
    <property type="entry name" value="HIBYL-CoA-H"/>
</dbReference>